<comment type="subunit">
    <text evidence="15">Interacts with major capsid protein L1. Interacts with E2; this interaction inhibits E2 transcriptional activity but not the DNA replication function E2. Interacts with host HSPA8; this interaction is required for L2 nuclear translocation. Interacts with host importins KPNB2 and KPNB3. Forms a complex with importin alpha2-beta1 heterodimers via interaction with the importin alpha2 adapter. Interacts with host DYNLT1; this interaction is essential for virus intracellular transport during entry. Interacts (via C-terminus) with host retromer subunits VPS35 AND VPS29.</text>
</comment>
<evidence type="ECO:0000256" key="8">
    <source>
        <dbReference type="ARBA" id="ARBA00022921"/>
    </source>
</evidence>
<dbReference type="InterPro" id="IPR000784">
    <property type="entry name" value="Late_L2"/>
</dbReference>
<evidence type="ECO:0000313" key="16">
    <source>
        <dbReference type="EMBL" id="AYA93598.1"/>
    </source>
</evidence>
<name>A0A385PIW8_9PAPI</name>
<dbReference type="HAMAP" id="MF_04003">
    <property type="entry name" value="PPV_L2"/>
    <property type="match status" value="1"/>
</dbReference>
<keyword evidence="4 15" id="KW-1048">Host nucleus</keyword>
<dbReference type="GO" id="GO:0046718">
    <property type="term" value="P:symbiont entry into host cell"/>
    <property type="evidence" value="ECO:0007669"/>
    <property type="project" value="UniProtKB-KW"/>
</dbReference>
<evidence type="ECO:0000256" key="3">
    <source>
        <dbReference type="ARBA" id="ARBA00022561"/>
    </source>
</evidence>
<organism evidence="16">
    <name type="scientific">Human papillomavirus</name>
    <dbReference type="NCBI Taxonomy" id="10566"/>
    <lineage>
        <taxon>Viruses</taxon>
        <taxon>Monodnaviria</taxon>
        <taxon>Shotokuvirae</taxon>
        <taxon>Cossaviricota</taxon>
        <taxon>Papovaviricetes</taxon>
        <taxon>Zurhausenvirales</taxon>
        <taxon>Papillomaviridae</taxon>
    </lineage>
</organism>
<protein>
    <recommendedName>
        <fullName evidence="15">Minor capsid protein L2</fullName>
    </recommendedName>
</protein>
<keyword evidence="14 15" id="KW-1160">Virus entry into host cell</keyword>
<keyword evidence="8 15" id="KW-0426">Late protein</keyword>
<evidence type="ECO:0000256" key="13">
    <source>
        <dbReference type="ARBA" id="ARBA00023157"/>
    </source>
</evidence>
<evidence type="ECO:0000256" key="15">
    <source>
        <dbReference type="HAMAP-Rule" id="MF_04003"/>
    </source>
</evidence>
<dbReference type="GO" id="GO:0075732">
    <property type="term" value="P:viral penetration into host nucleus"/>
    <property type="evidence" value="ECO:0007669"/>
    <property type="project" value="UniProtKB-KW"/>
</dbReference>
<feature type="disulfide bond" evidence="15">
    <location>
        <begin position="18"/>
        <end position="24"/>
    </location>
</feature>
<evidence type="ECO:0000256" key="6">
    <source>
        <dbReference type="ARBA" id="ARBA00022812"/>
    </source>
</evidence>
<evidence type="ECO:0000256" key="11">
    <source>
        <dbReference type="ARBA" id="ARBA00023120"/>
    </source>
</evidence>
<comment type="caution">
    <text evidence="15">Lacks conserved residue(s) required for the propagation of feature annotation.</text>
</comment>
<dbReference type="GO" id="GO:0019028">
    <property type="term" value="C:viral capsid"/>
    <property type="evidence" value="ECO:0007669"/>
    <property type="project" value="UniProtKB-UniRule"/>
</dbReference>
<evidence type="ECO:0000256" key="5">
    <source>
        <dbReference type="ARBA" id="ARBA00022581"/>
    </source>
</evidence>
<dbReference type="Pfam" id="PF00513">
    <property type="entry name" value="Late_protein_L2"/>
    <property type="match status" value="1"/>
</dbReference>
<reference evidence="16" key="1">
    <citation type="journal article" date="2018" name="Nat. Med.">
        <title>Expanded skin virome in DOCK8-deficient patients.</title>
        <authorList>
            <consortium name="NISC Comparative Sequencing Program"/>
            <person name="Tirosh O."/>
            <person name="Conlan S."/>
            <person name="Deming C."/>
            <person name="Lee-Lin S.Q."/>
            <person name="Huang X."/>
            <person name="Su H.C."/>
            <person name="Freeman A.F."/>
            <person name="Segre J.A."/>
            <person name="Kong H.H."/>
        </authorList>
    </citation>
    <scope>NUCLEOTIDE SEQUENCE</scope>
    <source>
        <strain evidence="16">HPV-mSK_039</strain>
    </source>
</reference>
<dbReference type="GO" id="GO:0042025">
    <property type="term" value="C:host cell nucleus"/>
    <property type="evidence" value="ECO:0007669"/>
    <property type="project" value="UniProtKB-SubCell"/>
</dbReference>
<keyword evidence="5 15" id="KW-0945">Host-virus interaction</keyword>
<keyword evidence="1 15" id="KW-1163">Viral penetration into host nucleus</keyword>
<dbReference type="GO" id="GO:0005198">
    <property type="term" value="F:structural molecule activity"/>
    <property type="evidence" value="ECO:0007669"/>
    <property type="project" value="UniProtKB-UniRule"/>
</dbReference>
<dbReference type="GO" id="GO:0043657">
    <property type="term" value="C:host cell"/>
    <property type="evidence" value="ECO:0007669"/>
    <property type="project" value="GOC"/>
</dbReference>
<proteinExistence type="inferred from homology"/>
<keyword evidence="2 15" id="KW-0597">Phosphoprotein</keyword>
<comment type="function">
    <text evidence="15">Minor protein of the capsid that localizes along the inner surface of the virion, within the central cavities beneath the L1 pentamers. Plays a role in capsid stabilization through interaction with the major capsid protein L1. Once the virion enters the host cell, L2 escorts the genomic DNA into the nucleus by promoting escape from the endosomal compartments and traffic through the host Golgi network. Mechanistically, the C-terminus of L2 possesses a cell-penetrating peptide that protudes from the host endosome, interacts with host cytoplasmic retromer cargo and thereby mediates the capsid delivery to the host trans-Golgi network. Plays a role through its interaction with host dynein in the intracellular microtubule-dependent transport of viral capsid toward the nucleus. Mediates the viral genome import into the nucleus through binding to host importins. Once within the nucleus, L2 localizes viral genomes to host PML bodies in order to activate early gene expression for establishment of infection. Later on, promotes late gene expression by interacting with the viral E2 protein and by inhibiting its transcriptional activation functions. During virion assembly, encapsidates the genome by direct interaction with the viral DNA.</text>
</comment>
<keyword evidence="7 15" id="KW-0946">Virion</keyword>
<dbReference type="EMBL" id="MH777187">
    <property type="protein sequence ID" value="AYA93598.1"/>
    <property type="molecule type" value="Genomic_DNA"/>
</dbReference>
<evidence type="ECO:0000256" key="9">
    <source>
        <dbReference type="ARBA" id="ARBA00022952"/>
    </source>
</evidence>
<comment type="similarity">
    <text evidence="15">Belongs to the papillomaviridae L2 protein family.</text>
</comment>
<keyword evidence="11 15" id="KW-1176">Cytoplasmic inwards viral transport</keyword>
<gene>
    <name evidence="15" type="primary">L2</name>
</gene>
<keyword evidence="3 15" id="KW-0167">Capsid protein</keyword>
<keyword evidence="12 15" id="KW-0238">DNA-binding</keyword>
<evidence type="ECO:0000256" key="1">
    <source>
        <dbReference type="ARBA" id="ARBA00022524"/>
    </source>
</evidence>
<keyword evidence="6" id="KW-1040">Host Golgi apparatus</keyword>
<evidence type="ECO:0000256" key="14">
    <source>
        <dbReference type="ARBA" id="ARBA00023296"/>
    </source>
</evidence>
<accession>A0A385PIW8</accession>
<keyword evidence="13 15" id="KW-1015">Disulfide bond</keyword>
<evidence type="ECO:0000256" key="10">
    <source>
        <dbReference type="ARBA" id="ARBA00023046"/>
    </source>
</evidence>
<keyword evidence="9 15" id="KW-1177">Microtubular inwards viral transport</keyword>
<comment type="subcellular location">
    <subcellularLocation>
        <location evidence="15">Virion</location>
    </subcellularLocation>
    <subcellularLocation>
        <location evidence="15">Host nucleus</location>
    </subcellularLocation>
</comment>
<evidence type="ECO:0000256" key="7">
    <source>
        <dbReference type="ARBA" id="ARBA00022844"/>
    </source>
</evidence>
<dbReference type="GO" id="GO:0075521">
    <property type="term" value="P:microtubule-dependent intracellular transport of viral material towards nucleus"/>
    <property type="evidence" value="ECO:0007669"/>
    <property type="project" value="UniProtKB-UniRule"/>
</dbReference>
<sequence length="504" mass="54443">MALRRRKRASPTDLYKTCLQGGDCIPDVKNKFENTTVADWLLKIFGSLVYFGNLGIGSGKGSGGSFGYRPLGSAGTGRPAQELPIGRPNVVIDPIGPQDIVPIESGASSIVPLAEGGPDISFIAPDAGPGIGGEDIELYTFTDPTTDVGGVSGGPSIISTEESETAIVDAMPAPVPPKQILYDAYSGTAFETQINPFFNTAVNNTNIYVDPLLTGETVGENIFEEIPLQDLNLSTIPKESTPIRPGRVLRTPAQRSYNRFMEQFPIQSVDFLGQPSRLVQFEFENPAFDADVSLQFQRDVNSLEAAPNQAFADIAYLSRPRMSATSEGLVRVSRFGTRAVLQTRSGLTVGPQVHFYMDLSAIPSENIELQVLGDSTMPSTVVDDLMAITAIDDPANAAHVSYTEEDLLDPLLEDFTNTHITVQGVDEEGETIALPIPAVSNSSKVFVADIAEHGLFATNIIDQLNSTSTTVTNLSWYPLFDSGYADFALDPNFIPRKRRRLDIV</sequence>
<comment type="PTM">
    <text evidence="15">Highly phosphorylated.</text>
</comment>
<dbReference type="GO" id="GO:0003677">
    <property type="term" value="F:DNA binding"/>
    <property type="evidence" value="ECO:0007669"/>
    <property type="project" value="UniProtKB-UniRule"/>
</dbReference>
<keyword evidence="10" id="KW-1039">Host endosome</keyword>
<evidence type="ECO:0000256" key="4">
    <source>
        <dbReference type="ARBA" id="ARBA00022562"/>
    </source>
</evidence>
<evidence type="ECO:0000256" key="12">
    <source>
        <dbReference type="ARBA" id="ARBA00023125"/>
    </source>
</evidence>
<evidence type="ECO:0000256" key="2">
    <source>
        <dbReference type="ARBA" id="ARBA00022553"/>
    </source>
</evidence>